<evidence type="ECO:0000313" key="4">
    <source>
        <dbReference type="Proteomes" id="UP000007798"/>
    </source>
</evidence>
<proteinExistence type="predicted"/>
<dbReference type="STRING" id="7260.B4NB94"/>
<dbReference type="InterPro" id="IPR045864">
    <property type="entry name" value="aa-tRNA-synth_II/BPL/LPL"/>
</dbReference>
<gene>
    <name evidence="3" type="primary">Dwil\GK11222</name>
    <name evidence="3" type="ORF">Dwil_GK11222</name>
</gene>
<organism evidence="3 4">
    <name type="scientific">Drosophila willistoni</name>
    <name type="common">Fruit fly</name>
    <dbReference type="NCBI Taxonomy" id="7260"/>
    <lineage>
        <taxon>Eukaryota</taxon>
        <taxon>Metazoa</taxon>
        <taxon>Ecdysozoa</taxon>
        <taxon>Arthropoda</taxon>
        <taxon>Hexapoda</taxon>
        <taxon>Insecta</taxon>
        <taxon>Pterygota</taxon>
        <taxon>Neoptera</taxon>
        <taxon>Endopterygota</taxon>
        <taxon>Diptera</taxon>
        <taxon>Brachycera</taxon>
        <taxon>Muscomorpha</taxon>
        <taxon>Ephydroidea</taxon>
        <taxon>Drosophilidae</taxon>
        <taxon>Drosophila</taxon>
        <taxon>Sophophora</taxon>
    </lineage>
</organism>
<dbReference type="OMA" id="HEQYGVL"/>
<dbReference type="EMBL" id="CH964232">
    <property type="protein sequence ID" value="EDW81058.1"/>
    <property type="molecule type" value="Genomic_DNA"/>
</dbReference>
<keyword evidence="3" id="KW-0436">Ligase</keyword>
<dbReference type="InterPro" id="IPR004143">
    <property type="entry name" value="BPL_LPL_catalytic"/>
</dbReference>
<dbReference type="OrthoDB" id="10250105at2759"/>
<dbReference type="InParanoid" id="B4NB94"/>
<dbReference type="Proteomes" id="UP000007798">
    <property type="component" value="Unassembled WGS sequence"/>
</dbReference>
<dbReference type="GO" id="GO:0004077">
    <property type="term" value="F:biotin--[biotin carboxyl-carrier protein] ligase activity"/>
    <property type="evidence" value="ECO:0007669"/>
    <property type="project" value="TreeGrafter"/>
</dbReference>
<dbReference type="Pfam" id="PF03099">
    <property type="entry name" value="BPL_LplA_LipB"/>
    <property type="match status" value="1"/>
</dbReference>
<keyword evidence="4" id="KW-1185">Reference proteome</keyword>
<dbReference type="PANTHER" id="PTHR12835">
    <property type="entry name" value="BIOTIN PROTEIN LIGASE"/>
    <property type="match status" value="1"/>
</dbReference>
<feature type="region of interest" description="Disordered" evidence="1">
    <location>
        <begin position="529"/>
        <end position="552"/>
    </location>
</feature>
<accession>B4NB94</accession>
<dbReference type="eggNOG" id="KOG1536">
    <property type="taxonomic scope" value="Eukaryota"/>
</dbReference>
<dbReference type="PANTHER" id="PTHR12835:SF5">
    <property type="entry name" value="BIOTIN--PROTEIN LIGASE"/>
    <property type="match status" value="1"/>
</dbReference>
<name>B4NB94_DROWI</name>
<evidence type="ECO:0000313" key="3">
    <source>
        <dbReference type="EMBL" id="EDW81058.1"/>
    </source>
</evidence>
<protein>
    <recommendedName>
        <fullName evidence="2">BPL/LPL catalytic domain-containing protein</fullName>
    </recommendedName>
</protein>
<dbReference type="SMR" id="B4NB94"/>
<dbReference type="Gene3D" id="3.30.930.10">
    <property type="entry name" value="Bira Bifunctional Protein, Domain 2"/>
    <property type="match status" value="1"/>
</dbReference>
<evidence type="ECO:0000256" key="1">
    <source>
        <dbReference type="SAM" id="MobiDB-lite"/>
    </source>
</evidence>
<sequence>MLTLYYASATFLQSFRIQKVCNKIAEHLAQPSSISFYTLQAGSDDGFDPTSASSELCGNRNEAKVTDILWLIRNQRGCCLRPIQTLEITPWISFPAAPSWLPFDYSADTLTPVVSPSAESTTPLKPRILLSQDKSKHIQLLLEAKVQQTKSDEGPSANETLPVRLEDFGKLIAWKIDSHLAVLIETDVEHFTQLLITTFLKNNLCINDQLPLMRIESVQLKGQPQPFELLANHLKRQSRNSAKLTEDKWKKHLEDLRGLSVLAHQATEFEHQKNRTETKPKEAKPDLLAHEDQNQTQTEANIQSQDKSIDVVKASKTAPSLSPIDEQKKLVAKTPTPKSSPVSAVPLIEVSTNAAAKTFLAVKPQSPPAIQRAASPAAPIATNSRSTLKRQKQSLRASKPLNILVYSDSTTGRESTLATLQQLLERNVYTVYPLLQQQAYQKHWLDQTALLVVCGSVTPAIGQIFVDYFLQGGKVLGLCSDILHFVLPNYRTAEVREHELVQFSYDKWQRVKMMHHIFCYQPSPVKKHFSTDSEESSKSSSNSRKPSMEIKDLSGHEHRLDVQVLGFEETWNTPSLLLANSLQSGGTAVFSQVHLETNPIEFESDELKFEILKQSERTRLEIFADILQKHLDVQVAKVIEELDGKTEISQQQNYRGEIYQRAFFLGRHESKFELLEKLGLRCSGADNVIATPKLALKFCGKDDTAPMANNTNVLPILIHSCPDDFSTVDYFDHLTTEHIGRLVIYAPIISSSMHVINNLELIHGLAVLPLRQTEGVGRSQNQWISPLGCAMFSLQLHLSMDSSLGSRLPLLQHIIGAAIVNSLRSHKLYRVLDIALKWPNDIYANGDIKIGGLIVNTTLLGSQAIVNIGGGINLNNSNPTVCINDMIKEFNERSLEKLPLLKYEEFIALIFNEIERLLADVQNGDFDSFYTLYYSLWLHSDQIIKICLVKNENEKEAKIIGIDEFGFLRVKLPNGKEETVQPDGNSFDMLKGLIVPKYN</sequence>
<dbReference type="HOGENOM" id="CLU_006150_2_1_1"/>
<dbReference type="FunCoup" id="B4NB94">
    <property type="interactions" value="568"/>
</dbReference>
<dbReference type="AlphaFoldDB" id="B4NB94"/>
<dbReference type="PhylomeDB" id="B4NB94"/>
<dbReference type="SUPFAM" id="SSF55681">
    <property type="entry name" value="Class II aaRS and biotin synthetases"/>
    <property type="match status" value="1"/>
</dbReference>
<dbReference type="InterPro" id="IPR003142">
    <property type="entry name" value="BPL_C"/>
</dbReference>
<feature type="domain" description="BPL/LPL catalytic" evidence="2">
    <location>
        <begin position="734"/>
        <end position="922"/>
    </location>
</feature>
<evidence type="ECO:0000259" key="2">
    <source>
        <dbReference type="PROSITE" id="PS51733"/>
    </source>
</evidence>
<dbReference type="GO" id="GO:0005737">
    <property type="term" value="C:cytoplasm"/>
    <property type="evidence" value="ECO:0007669"/>
    <property type="project" value="TreeGrafter"/>
</dbReference>
<dbReference type="KEGG" id="dwi:6647187"/>
<dbReference type="PROSITE" id="PS51733">
    <property type="entry name" value="BPL_LPL_CATALYTIC"/>
    <property type="match status" value="1"/>
</dbReference>
<reference evidence="3 4" key="1">
    <citation type="journal article" date="2007" name="Nature">
        <title>Evolution of genes and genomes on the Drosophila phylogeny.</title>
        <authorList>
            <consortium name="Drosophila 12 Genomes Consortium"/>
            <person name="Clark A.G."/>
            <person name="Eisen M.B."/>
            <person name="Smith D.R."/>
            <person name="Bergman C.M."/>
            <person name="Oliver B."/>
            <person name="Markow T.A."/>
            <person name="Kaufman T.C."/>
            <person name="Kellis M."/>
            <person name="Gelbart W."/>
            <person name="Iyer V.N."/>
            <person name="Pollard D.A."/>
            <person name="Sackton T.B."/>
            <person name="Larracuente A.M."/>
            <person name="Singh N.D."/>
            <person name="Abad J.P."/>
            <person name="Abt D.N."/>
            <person name="Adryan B."/>
            <person name="Aguade M."/>
            <person name="Akashi H."/>
            <person name="Anderson W.W."/>
            <person name="Aquadro C.F."/>
            <person name="Ardell D.H."/>
            <person name="Arguello R."/>
            <person name="Artieri C.G."/>
            <person name="Barbash D.A."/>
            <person name="Barker D."/>
            <person name="Barsanti P."/>
            <person name="Batterham P."/>
            <person name="Batzoglou S."/>
            <person name="Begun D."/>
            <person name="Bhutkar A."/>
            <person name="Blanco E."/>
            <person name="Bosak S.A."/>
            <person name="Bradley R.K."/>
            <person name="Brand A.D."/>
            <person name="Brent M.R."/>
            <person name="Brooks A.N."/>
            <person name="Brown R.H."/>
            <person name="Butlin R.K."/>
            <person name="Caggese C."/>
            <person name="Calvi B.R."/>
            <person name="Bernardo de Carvalho A."/>
            <person name="Caspi A."/>
            <person name="Castrezana S."/>
            <person name="Celniker S.E."/>
            <person name="Chang J.L."/>
            <person name="Chapple C."/>
            <person name="Chatterji S."/>
            <person name="Chinwalla A."/>
            <person name="Civetta A."/>
            <person name="Clifton S.W."/>
            <person name="Comeron J.M."/>
            <person name="Costello J.C."/>
            <person name="Coyne J.A."/>
            <person name="Daub J."/>
            <person name="David R.G."/>
            <person name="Delcher A.L."/>
            <person name="Delehaunty K."/>
            <person name="Do C.B."/>
            <person name="Ebling H."/>
            <person name="Edwards K."/>
            <person name="Eickbush T."/>
            <person name="Evans J.D."/>
            <person name="Filipski A."/>
            <person name="Findeiss S."/>
            <person name="Freyhult E."/>
            <person name="Fulton L."/>
            <person name="Fulton R."/>
            <person name="Garcia A.C."/>
            <person name="Gardiner A."/>
            <person name="Garfield D.A."/>
            <person name="Garvin B.E."/>
            <person name="Gibson G."/>
            <person name="Gilbert D."/>
            <person name="Gnerre S."/>
            <person name="Godfrey J."/>
            <person name="Good R."/>
            <person name="Gotea V."/>
            <person name="Gravely B."/>
            <person name="Greenberg A.J."/>
            <person name="Griffiths-Jones S."/>
            <person name="Gross S."/>
            <person name="Guigo R."/>
            <person name="Gustafson E.A."/>
            <person name="Haerty W."/>
            <person name="Hahn M.W."/>
            <person name="Halligan D.L."/>
            <person name="Halpern A.L."/>
            <person name="Halter G.M."/>
            <person name="Han M.V."/>
            <person name="Heger A."/>
            <person name="Hillier L."/>
            <person name="Hinrichs A.S."/>
            <person name="Holmes I."/>
            <person name="Hoskins R.A."/>
            <person name="Hubisz M.J."/>
            <person name="Hultmark D."/>
            <person name="Huntley M.A."/>
            <person name="Jaffe D.B."/>
            <person name="Jagadeeshan S."/>
            <person name="Jeck W.R."/>
            <person name="Johnson J."/>
            <person name="Jones C.D."/>
            <person name="Jordan W.C."/>
            <person name="Karpen G.H."/>
            <person name="Kataoka E."/>
            <person name="Keightley P.D."/>
            <person name="Kheradpour P."/>
            <person name="Kirkness E.F."/>
            <person name="Koerich L.B."/>
            <person name="Kristiansen K."/>
            <person name="Kudrna D."/>
            <person name="Kulathinal R.J."/>
            <person name="Kumar S."/>
            <person name="Kwok R."/>
            <person name="Lander E."/>
            <person name="Langley C.H."/>
            <person name="Lapoint R."/>
            <person name="Lazzaro B.P."/>
            <person name="Lee S.J."/>
            <person name="Levesque L."/>
            <person name="Li R."/>
            <person name="Lin C.F."/>
            <person name="Lin M.F."/>
            <person name="Lindblad-Toh K."/>
            <person name="Llopart A."/>
            <person name="Long M."/>
            <person name="Low L."/>
            <person name="Lozovsky E."/>
            <person name="Lu J."/>
            <person name="Luo M."/>
            <person name="Machado C.A."/>
            <person name="Makalowski W."/>
            <person name="Marzo M."/>
            <person name="Matsuda M."/>
            <person name="Matzkin L."/>
            <person name="McAllister B."/>
            <person name="McBride C.S."/>
            <person name="McKernan B."/>
            <person name="McKernan K."/>
            <person name="Mendez-Lago M."/>
            <person name="Minx P."/>
            <person name="Mollenhauer M.U."/>
            <person name="Montooth K."/>
            <person name="Mount S.M."/>
            <person name="Mu X."/>
            <person name="Myers E."/>
            <person name="Negre B."/>
            <person name="Newfeld S."/>
            <person name="Nielsen R."/>
            <person name="Noor M.A."/>
            <person name="O'Grady P."/>
            <person name="Pachter L."/>
            <person name="Papaceit M."/>
            <person name="Parisi M.J."/>
            <person name="Parisi M."/>
            <person name="Parts L."/>
            <person name="Pedersen J.S."/>
            <person name="Pesole G."/>
            <person name="Phillippy A.M."/>
            <person name="Ponting C.P."/>
            <person name="Pop M."/>
            <person name="Porcelli D."/>
            <person name="Powell J.R."/>
            <person name="Prohaska S."/>
            <person name="Pruitt K."/>
            <person name="Puig M."/>
            <person name="Quesneville H."/>
            <person name="Ram K.R."/>
            <person name="Rand D."/>
            <person name="Rasmussen M.D."/>
            <person name="Reed L.K."/>
            <person name="Reenan R."/>
            <person name="Reily A."/>
            <person name="Remington K.A."/>
            <person name="Rieger T.T."/>
            <person name="Ritchie M.G."/>
            <person name="Robin C."/>
            <person name="Rogers Y.H."/>
            <person name="Rohde C."/>
            <person name="Rozas J."/>
            <person name="Rubenfield M.J."/>
            <person name="Ruiz A."/>
            <person name="Russo S."/>
            <person name="Salzberg S.L."/>
            <person name="Sanchez-Gracia A."/>
            <person name="Saranga D.J."/>
            <person name="Sato H."/>
            <person name="Schaeffer S.W."/>
            <person name="Schatz M.C."/>
            <person name="Schlenke T."/>
            <person name="Schwartz R."/>
            <person name="Segarra C."/>
            <person name="Singh R.S."/>
            <person name="Sirot L."/>
            <person name="Sirota M."/>
            <person name="Sisneros N.B."/>
            <person name="Smith C.D."/>
            <person name="Smith T.F."/>
            <person name="Spieth J."/>
            <person name="Stage D.E."/>
            <person name="Stark A."/>
            <person name="Stephan W."/>
            <person name="Strausberg R.L."/>
            <person name="Strempel S."/>
            <person name="Sturgill D."/>
            <person name="Sutton G."/>
            <person name="Sutton G.G."/>
            <person name="Tao W."/>
            <person name="Teichmann S."/>
            <person name="Tobari Y.N."/>
            <person name="Tomimura Y."/>
            <person name="Tsolas J.M."/>
            <person name="Valente V.L."/>
            <person name="Venter E."/>
            <person name="Venter J.C."/>
            <person name="Vicario S."/>
            <person name="Vieira F.G."/>
            <person name="Vilella A.J."/>
            <person name="Villasante A."/>
            <person name="Walenz B."/>
            <person name="Wang J."/>
            <person name="Wasserman M."/>
            <person name="Watts T."/>
            <person name="Wilson D."/>
            <person name="Wilson R.K."/>
            <person name="Wing R.A."/>
            <person name="Wolfner M.F."/>
            <person name="Wong A."/>
            <person name="Wong G.K."/>
            <person name="Wu C.I."/>
            <person name="Wu G."/>
            <person name="Yamamoto D."/>
            <person name="Yang H.P."/>
            <person name="Yang S.P."/>
            <person name="Yorke J.A."/>
            <person name="Yoshida K."/>
            <person name="Zdobnov E."/>
            <person name="Zhang P."/>
            <person name="Zhang Y."/>
            <person name="Zimin A.V."/>
            <person name="Baldwin J."/>
            <person name="Abdouelleil A."/>
            <person name="Abdulkadir J."/>
            <person name="Abebe A."/>
            <person name="Abera B."/>
            <person name="Abreu J."/>
            <person name="Acer S.C."/>
            <person name="Aftuck L."/>
            <person name="Alexander A."/>
            <person name="An P."/>
            <person name="Anderson E."/>
            <person name="Anderson S."/>
            <person name="Arachi H."/>
            <person name="Azer M."/>
            <person name="Bachantsang P."/>
            <person name="Barry A."/>
            <person name="Bayul T."/>
            <person name="Berlin A."/>
            <person name="Bessette D."/>
            <person name="Bloom T."/>
            <person name="Blye J."/>
            <person name="Boguslavskiy L."/>
            <person name="Bonnet C."/>
            <person name="Boukhgalter B."/>
            <person name="Bourzgui I."/>
            <person name="Brown A."/>
            <person name="Cahill P."/>
            <person name="Channer S."/>
            <person name="Cheshatsang Y."/>
            <person name="Chuda L."/>
            <person name="Citroen M."/>
            <person name="Collymore A."/>
            <person name="Cooke P."/>
            <person name="Costello M."/>
            <person name="D'Aco K."/>
            <person name="Daza R."/>
            <person name="De Haan G."/>
            <person name="DeGray S."/>
            <person name="DeMaso C."/>
            <person name="Dhargay N."/>
            <person name="Dooley K."/>
            <person name="Dooley E."/>
            <person name="Doricent M."/>
            <person name="Dorje P."/>
            <person name="Dorjee K."/>
            <person name="Dupes A."/>
            <person name="Elong R."/>
            <person name="Falk J."/>
            <person name="Farina A."/>
            <person name="Faro S."/>
            <person name="Ferguson D."/>
            <person name="Fisher S."/>
            <person name="Foley C.D."/>
            <person name="Franke A."/>
            <person name="Friedrich D."/>
            <person name="Gadbois L."/>
            <person name="Gearin G."/>
            <person name="Gearin C.R."/>
            <person name="Giannoukos G."/>
            <person name="Goode T."/>
            <person name="Graham J."/>
            <person name="Grandbois E."/>
            <person name="Grewal S."/>
            <person name="Gyaltsen K."/>
            <person name="Hafez N."/>
            <person name="Hagos B."/>
            <person name="Hall J."/>
            <person name="Henson C."/>
            <person name="Hollinger A."/>
            <person name="Honan T."/>
            <person name="Huard M.D."/>
            <person name="Hughes L."/>
            <person name="Hurhula B."/>
            <person name="Husby M.E."/>
            <person name="Kamat A."/>
            <person name="Kanga B."/>
            <person name="Kashin S."/>
            <person name="Khazanovich D."/>
            <person name="Kisner P."/>
            <person name="Lance K."/>
            <person name="Lara M."/>
            <person name="Lee W."/>
            <person name="Lennon N."/>
            <person name="Letendre F."/>
            <person name="LeVine R."/>
            <person name="Lipovsky A."/>
            <person name="Liu X."/>
            <person name="Liu J."/>
            <person name="Liu S."/>
            <person name="Lokyitsang T."/>
            <person name="Lokyitsang Y."/>
            <person name="Lubonja R."/>
            <person name="Lui A."/>
            <person name="MacDonald P."/>
            <person name="Magnisalis V."/>
            <person name="Maru K."/>
            <person name="Matthews C."/>
            <person name="McCusker W."/>
            <person name="McDonough S."/>
            <person name="Mehta T."/>
            <person name="Meldrim J."/>
            <person name="Meneus L."/>
            <person name="Mihai O."/>
            <person name="Mihalev A."/>
            <person name="Mihova T."/>
            <person name="Mittelman R."/>
            <person name="Mlenga V."/>
            <person name="Montmayeur A."/>
            <person name="Mulrain L."/>
            <person name="Navidi A."/>
            <person name="Naylor J."/>
            <person name="Negash T."/>
            <person name="Nguyen T."/>
            <person name="Nguyen N."/>
            <person name="Nicol R."/>
            <person name="Norbu C."/>
            <person name="Norbu N."/>
            <person name="Novod N."/>
            <person name="O'Neill B."/>
            <person name="Osman S."/>
            <person name="Markiewicz E."/>
            <person name="Oyono O.L."/>
            <person name="Patti C."/>
            <person name="Phunkhang P."/>
            <person name="Pierre F."/>
            <person name="Priest M."/>
            <person name="Raghuraman S."/>
            <person name="Rege F."/>
            <person name="Reyes R."/>
            <person name="Rise C."/>
            <person name="Rogov P."/>
            <person name="Ross K."/>
            <person name="Ryan E."/>
            <person name="Settipalli S."/>
            <person name="Shea T."/>
            <person name="Sherpa N."/>
            <person name="Shi L."/>
            <person name="Shih D."/>
            <person name="Sparrow T."/>
            <person name="Spaulding J."/>
            <person name="Stalker J."/>
            <person name="Stange-Thomann N."/>
            <person name="Stavropoulos S."/>
            <person name="Stone C."/>
            <person name="Strader C."/>
            <person name="Tesfaye S."/>
            <person name="Thomson T."/>
            <person name="Thoulutsang Y."/>
            <person name="Thoulutsang D."/>
            <person name="Topham K."/>
            <person name="Topping I."/>
            <person name="Tsamla T."/>
            <person name="Vassiliev H."/>
            <person name="Vo A."/>
            <person name="Wangchuk T."/>
            <person name="Wangdi T."/>
            <person name="Weiand M."/>
            <person name="Wilkinson J."/>
            <person name="Wilson A."/>
            <person name="Yadav S."/>
            <person name="Young G."/>
            <person name="Yu Q."/>
            <person name="Zembek L."/>
            <person name="Zhong D."/>
            <person name="Zimmer A."/>
            <person name="Zwirko Z."/>
            <person name="Jaffe D.B."/>
            <person name="Alvarez P."/>
            <person name="Brockman W."/>
            <person name="Butler J."/>
            <person name="Chin C."/>
            <person name="Gnerre S."/>
            <person name="Grabherr M."/>
            <person name="Kleber M."/>
            <person name="Mauceli E."/>
            <person name="MacCallum I."/>
        </authorList>
    </citation>
    <scope>NUCLEOTIDE SEQUENCE [LARGE SCALE GENOMIC DNA]</scope>
    <source>
        <strain evidence="4">Tucson 14030-0811.24</strain>
    </source>
</reference>
<dbReference type="Pfam" id="PF02237">
    <property type="entry name" value="BPL_C"/>
    <property type="match status" value="1"/>
</dbReference>